<dbReference type="HOGENOM" id="CLU_2483536_0_0_1"/>
<keyword evidence="3" id="KW-1185">Reference proteome</keyword>
<dbReference type="Proteomes" id="UP000027222">
    <property type="component" value="Unassembled WGS sequence"/>
</dbReference>
<reference evidence="3" key="1">
    <citation type="journal article" date="2014" name="Proc. Natl. Acad. Sci. U.S.A.">
        <title>Extensive sampling of basidiomycete genomes demonstrates inadequacy of the white-rot/brown-rot paradigm for wood decay fungi.</title>
        <authorList>
            <person name="Riley R."/>
            <person name="Salamov A.A."/>
            <person name="Brown D.W."/>
            <person name="Nagy L.G."/>
            <person name="Floudas D."/>
            <person name="Held B.W."/>
            <person name="Levasseur A."/>
            <person name="Lombard V."/>
            <person name="Morin E."/>
            <person name="Otillar R."/>
            <person name="Lindquist E.A."/>
            <person name="Sun H."/>
            <person name="LaButti K.M."/>
            <person name="Schmutz J."/>
            <person name="Jabbour D."/>
            <person name="Luo H."/>
            <person name="Baker S.E."/>
            <person name="Pisabarro A.G."/>
            <person name="Walton J.D."/>
            <person name="Blanchette R.A."/>
            <person name="Henrissat B."/>
            <person name="Martin F."/>
            <person name="Cullen D."/>
            <person name="Hibbett D.S."/>
            <person name="Grigoriev I.V."/>
        </authorList>
    </citation>
    <scope>NUCLEOTIDE SEQUENCE [LARGE SCALE GENOMIC DNA]</scope>
    <source>
        <strain evidence="3">CBS 339.88</strain>
    </source>
</reference>
<gene>
    <name evidence="2" type="ORF">GALMADRAFT_1201531</name>
</gene>
<evidence type="ECO:0000256" key="1">
    <source>
        <dbReference type="SAM" id="SignalP"/>
    </source>
</evidence>
<evidence type="ECO:0000313" key="3">
    <source>
        <dbReference type="Proteomes" id="UP000027222"/>
    </source>
</evidence>
<name>A0A067TBB2_GALM3</name>
<sequence length="87" mass="9678">MTNSPKTRSVFLALLTGRFNVQALTFRMMSDVDSFGASGANIPCVYRRTRALTLYNTSTSSKVVIINDMSADRRLSFLCFLLAPGEY</sequence>
<accession>A0A067TBB2</accession>
<feature type="signal peptide" evidence="1">
    <location>
        <begin position="1"/>
        <end position="23"/>
    </location>
</feature>
<dbReference type="EMBL" id="KL142372">
    <property type="protein sequence ID" value="KDR80460.1"/>
    <property type="molecule type" value="Genomic_DNA"/>
</dbReference>
<organism evidence="2 3">
    <name type="scientific">Galerina marginata (strain CBS 339.88)</name>
    <dbReference type="NCBI Taxonomy" id="685588"/>
    <lineage>
        <taxon>Eukaryota</taxon>
        <taxon>Fungi</taxon>
        <taxon>Dikarya</taxon>
        <taxon>Basidiomycota</taxon>
        <taxon>Agaricomycotina</taxon>
        <taxon>Agaricomycetes</taxon>
        <taxon>Agaricomycetidae</taxon>
        <taxon>Agaricales</taxon>
        <taxon>Agaricineae</taxon>
        <taxon>Strophariaceae</taxon>
        <taxon>Galerina</taxon>
    </lineage>
</organism>
<evidence type="ECO:0000313" key="2">
    <source>
        <dbReference type="EMBL" id="KDR80460.1"/>
    </source>
</evidence>
<keyword evidence="1" id="KW-0732">Signal</keyword>
<protein>
    <recommendedName>
        <fullName evidence="4">Secreted protein</fullName>
    </recommendedName>
</protein>
<evidence type="ECO:0008006" key="4">
    <source>
        <dbReference type="Google" id="ProtNLM"/>
    </source>
</evidence>
<proteinExistence type="predicted"/>
<feature type="chain" id="PRO_5001646646" description="Secreted protein" evidence="1">
    <location>
        <begin position="24"/>
        <end position="87"/>
    </location>
</feature>
<dbReference type="AlphaFoldDB" id="A0A067TBB2"/>